<dbReference type="PANTHER" id="PTHR33103">
    <property type="entry name" value="OS01G0153900 PROTEIN"/>
    <property type="match status" value="1"/>
</dbReference>
<name>A0A2U1P1F2_ARTAN</name>
<evidence type="ECO:0000313" key="2">
    <source>
        <dbReference type="Proteomes" id="UP000245207"/>
    </source>
</evidence>
<reference evidence="1 2" key="1">
    <citation type="journal article" date="2018" name="Mol. Plant">
        <title>The genome of Artemisia annua provides insight into the evolution of Asteraceae family and artemisinin biosynthesis.</title>
        <authorList>
            <person name="Shen Q."/>
            <person name="Zhang L."/>
            <person name="Liao Z."/>
            <person name="Wang S."/>
            <person name="Yan T."/>
            <person name="Shi P."/>
            <person name="Liu M."/>
            <person name="Fu X."/>
            <person name="Pan Q."/>
            <person name="Wang Y."/>
            <person name="Lv Z."/>
            <person name="Lu X."/>
            <person name="Zhang F."/>
            <person name="Jiang W."/>
            <person name="Ma Y."/>
            <person name="Chen M."/>
            <person name="Hao X."/>
            <person name="Li L."/>
            <person name="Tang Y."/>
            <person name="Lv G."/>
            <person name="Zhou Y."/>
            <person name="Sun X."/>
            <person name="Brodelius P.E."/>
            <person name="Rose J.K.C."/>
            <person name="Tang K."/>
        </authorList>
    </citation>
    <scope>NUCLEOTIDE SEQUENCE [LARGE SCALE GENOMIC DNA]</scope>
    <source>
        <strain evidence="2">cv. Huhao1</strain>
        <tissue evidence="1">Leaf</tissue>
    </source>
</reference>
<dbReference type="EMBL" id="PKPP01001847">
    <property type="protein sequence ID" value="PWA79500.1"/>
    <property type="molecule type" value="Genomic_DNA"/>
</dbReference>
<sequence length="394" mass="43793">MVLIGKPVQLNVFIDKQKNKVMFAEADEEFVEILFSLLILPLGTIAKLLAKHADPMDIKVGSFTSLYQSVAQLDVKHFTNEYVKNALVNPVNSTAYIFHKLKLNLDTCVNGIHSGVTFLKEKSSFIITDDLKITPFLPDKSIEYLSTLGVECINSLRQTTIHLDYEEFTDLLKWSLLTDNALTNFVNGGSKPYPFSSSITNTTFGNLAMPKTVKLLVQKSTKKLICAQVDNFFVEMLFSYLTIPLGAVIRLTRDNLSPVVGMHNVYNSILILGDGNYLKSDDIKYMLLRPKLASIYNHATDFLPIYEQGKTRSSFLKEQATFIVSDDLQVALSLPVSTISNFSIGVPVGDIEVREASIGEREALSILKASLTSTTVLTDCLKKVIMEPKAEPST</sequence>
<dbReference type="STRING" id="35608.A0A2U1P1F2"/>
<proteinExistence type="predicted"/>
<organism evidence="1 2">
    <name type="scientific">Artemisia annua</name>
    <name type="common">Sweet wormwood</name>
    <dbReference type="NCBI Taxonomy" id="35608"/>
    <lineage>
        <taxon>Eukaryota</taxon>
        <taxon>Viridiplantae</taxon>
        <taxon>Streptophyta</taxon>
        <taxon>Embryophyta</taxon>
        <taxon>Tracheophyta</taxon>
        <taxon>Spermatophyta</taxon>
        <taxon>Magnoliopsida</taxon>
        <taxon>eudicotyledons</taxon>
        <taxon>Gunneridae</taxon>
        <taxon>Pentapetalae</taxon>
        <taxon>asterids</taxon>
        <taxon>campanulids</taxon>
        <taxon>Asterales</taxon>
        <taxon>Asteraceae</taxon>
        <taxon>Asteroideae</taxon>
        <taxon>Anthemideae</taxon>
        <taxon>Artemisiinae</taxon>
        <taxon>Artemisia</taxon>
    </lineage>
</organism>
<keyword evidence="2" id="KW-1185">Reference proteome</keyword>
<dbReference type="AlphaFoldDB" id="A0A2U1P1F2"/>
<comment type="caution">
    <text evidence="1">The sequence shown here is derived from an EMBL/GenBank/DDBJ whole genome shotgun (WGS) entry which is preliminary data.</text>
</comment>
<dbReference type="OrthoDB" id="1277335at2759"/>
<dbReference type="Pfam" id="PF05056">
    <property type="entry name" value="DUF674"/>
    <property type="match status" value="3"/>
</dbReference>
<dbReference type="PANTHER" id="PTHR33103:SF98">
    <property type="entry name" value="DUF674 FAMILY PROTEIN"/>
    <property type="match status" value="1"/>
</dbReference>
<gene>
    <name evidence="1" type="ORF">CTI12_AA205280</name>
</gene>
<evidence type="ECO:0000313" key="1">
    <source>
        <dbReference type="EMBL" id="PWA79500.1"/>
    </source>
</evidence>
<accession>A0A2U1P1F2</accession>
<dbReference type="Proteomes" id="UP000245207">
    <property type="component" value="Unassembled WGS sequence"/>
</dbReference>
<dbReference type="InterPro" id="IPR007750">
    <property type="entry name" value="DUF674"/>
</dbReference>
<protein>
    <submittedName>
        <fullName evidence="1">Uncharacterized protein</fullName>
    </submittedName>
</protein>